<dbReference type="EMBL" id="CAADFC020000007">
    <property type="protein sequence ID" value="VIO68598.1"/>
    <property type="molecule type" value="Genomic_DNA"/>
</dbReference>
<feature type="region of interest" description="Disordered" evidence="1">
    <location>
        <begin position="1"/>
        <end position="27"/>
    </location>
</feature>
<dbReference type="InterPro" id="IPR027417">
    <property type="entry name" value="P-loop_NTPase"/>
</dbReference>
<evidence type="ECO:0000313" key="5">
    <source>
        <dbReference type="Proteomes" id="UP000328092"/>
    </source>
</evidence>
<feature type="transmembrane region" description="Helical" evidence="2">
    <location>
        <begin position="366"/>
        <end position="383"/>
    </location>
</feature>
<dbReference type="InterPro" id="IPR011646">
    <property type="entry name" value="KAP_P-loop"/>
</dbReference>
<dbReference type="PANTHER" id="PTHR22674:SF6">
    <property type="entry name" value="NTPASE KAP FAMILY P-LOOP DOMAIN-CONTAINING PROTEIN 1"/>
    <property type="match status" value="1"/>
</dbReference>
<feature type="domain" description="KAP NTPase" evidence="3">
    <location>
        <begin position="423"/>
        <end position="714"/>
    </location>
</feature>
<dbReference type="InterPro" id="IPR052754">
    <property type="entry name" value="NTPase_KAP_P-loop"/>
</dbReference>
<dbReference type="Pfam" id="PF07693">
    <property type="entry name" value="KAP_NTPase"/>
    <property type="match status" value="1"/>
</dbReference>
<feature type="transmembrane region" description="Helical" evidence="2">
    <location>
        <begin position="889"/>
        <end position="907"/>
    </location>
</feature>
<comment type="caution">
    <text evidence="4">The sequence shown here is derived from an EMBL/GenBank/DDBJ whole genome shotgun (WGS) entry which is preliminary data.</text>
</comment>
<keyword evidence="2" id="KW-0812">Transmembrane</keyword>
<feature type="transmembrane region" description="Helical" evidence="2">
    <location>
        <begin position="37"/>
        <end position="60"/>
    </location>
</feature>
<dbReference type="AlphaFoldDB" id="A0A508T6C9"/>
<keyword evidence="2" id="KW-0472">Membrane</keyword>
<dbReference type="SUPFAM" id="SSF52540">
    <property type="entry name" value="P-loop containing nucleoside triphosphate hydrolases"/>
    <property type="match status" value="1"/>
</dbReference>
<evidence type="ECO:0000313" key="4">
    <source>
        <dbReference type="EMBL" id="VIO68598.1"/>
    </source>
</evidence>
<dbReference type="Proteomes" id="UP000328092">
    <property type="component" value="Unassembled WGS sequence"/>
</dbReference>
<organism evidence="4 5">
    <name type="scientific">Bradyrhizobium ivorense</name>
    <dbReference type="NCBI Taxonomy" id="2511166"/>
    <lineage>
        <taxon>Bacteria</taxon>
        <taxon>Pseudomonadati</taxon>
        <taxon>Pseudomonadota</taxon>
        <taxon>Alphaproteobacteria</taxon>
        <taxon>Hyphomicrobiales</taxon>
        <taxon>Nitrobacteraceae</taxon>
        <taxon>Bradyrhizobium</taxon>
    </lineage>
</organism>
<feature type="transmembrane region" description="Helical" evidence="2">
    <location>
        <begin position="521"/>
        <end position="541"/>
    </location>
</feature>
<name>A0A508T6C9_9BRAD</name>
<evidence type="ECO:0000256" key="2">
    <source>
        <dbReference type="SAM" id="Phobius"/>
    </source>
</evidence>
<feature type="transmembrane region" description="Helical" evidence="2">
    <location>
        <begin position="580"/>
        <end position="600"/>
    </location>
</feature>
<feature type="transmembrane region" description="Helical" evidence="2">
    <location>
        <begin position="795"/>
        <end position="814"/>
    </location>
</feature>
<dbReference type="Gene3D" id="3.40.50.300">
    <property type="entry name" value="P-loop containing nucleotide triphosphate hydrolases"/>
    <property type="match status" value="1"/>
</dbReference>
<dbReference type="OrthoDB" id="88903at2"/>
<evidence type="ECO:0000256" key="1">
    <source>
        <dbReference type="SAM" id="MobiDB-lite"/>
    </source>
</evidence>
<feature type="region of interest" description="Disordered" evidence="1">
    <location>
        <begin position="832"/>
        <end position="866"/>
    </location>
</feature>
<sequence>MDYQPESPTPSPSETSKADPSAAKPEAANASALPRHALWFAASYLLAFAGFWGVIGGWYFGLPVGGEIRQDLFTERGWALRDLFTTIPHPDFADLPFVPQQAGDGFEVREKFRSALGWSEGTLEVRVPQGPARAASAQSFSKDNAVANTKQAQVANQAARPPVFAPLLIPYFETRIASARTVLQLRNPDPASGTCLTFVRQGQNTGPCLALPHDTPANSTTTLAFPTVQITPLDLQLIDGGVFPDQPDPQLFLANYASAPRVDPLSWVYSATLGAEAGTPPSGGKQAIWVGGELGDIFRMTADANGTLGVTRLNVPGAGAIKFVAFVSSDRGWAWSAQGSERGISSDAAFQTFNGGAGWQLLSYRWLPAPWVFVAFALGAFAFERGTRARLKQLPVVPQKHIADHGVSDDPIGLNDEDALGLRPIARSMARFLRNTETKPTVAIAVTGPWGSGKTSLMNLVREELGARDVRTVWFNAWHNQKEDNLLAALLEAVRSQAVPPLWTVPGFIYRLRVAWKRIGADPNATVALLVFVGVALWIVATHLEMAASVLGQLADRIGALLMPEPPAARMAPAAGTPGTASAVTSIGLSTGGISALIYAGKKLWELFKPLKSIPAELLSTLGGQPSTKDMEQQLSFRYRFASEFAVFCDTLRRPPHPGLVIFIDDLDRCAPKQTVDILEAINFVTSAGRCFVVLGLDENKVKAAIADSYKDMTLQLDDSEPSGAAEPSPSELRRRRLLALNEFASHYLEKLIHLVVPVPRSREDTVELLLGLKRADAGPPQVETWRTVARTISGMLSTALVVALLIASAWLGVTLVTRSLPTVAASTAASSTVPSATVNGNPSSPPAVPDAPAATTLRSPLTGAPVSSPELANAGLGARGVLGTVPPAAMVAAFALFLIIISIQFLPRLQIEPVVSDSADFQEALRIWIDGITRTRETPRAIKRFVNRLRFMAMRLRDLSTEADRAGKTPPFTEAALVAMAVTGDVDEELLGAELDDLSVRIMGGGEQAEDAKLVQAALSEFRSKFGDPYANAVALPTFRLLAGLVAERRTDAPAGQDTTAATPPPA</sequence>
<keyword evidence="5" id="KW-1185">Reference proteome</keyword>
<reference evidence="4" key="1">
    <citation type="submission" date="2019-02" db="EMBL/GenBank/DDBJ databases">
        <authorList>
            <person name="Pothier F.J."/>
        </authorList>
    </citation>
    <scope>NUCLEOTIDE SEQUENCE</scope>
    <source>
        <strain evidence="4">CI-1B</strain>
    </source>
</reference>
<gene>
    <name evidence="4" type="ORF">CI1B_22210</name>
</gene>
<accession>A0A508T6C9</accession>
<evidence type="ECO:0000259" key="3">
    <source>
        <dbReference type="Pfam" id="PF07693"/>
    </source>
</evidence>
<proteinExistence type="predicted"/>
<dbReference type="PANTHER" id="PTHR22674">
    <property type="entry name" value="NTPASE, KAP FAMILY P-LOOP DOMAIN-CONTAINING 1"/>
    <property type="match status" value="1"/>
</dbReference>
<dbReference type="RefSeq" id="WP_139858983.1">
    <property type="nucleotide sequence ID" value="NZ_CAADFC020000007.1"/>
</dbReference>
<keyword evidence="2" id="KW-1133">Transmembrane helix</keyword>
<feature type="compositionally biased region" description="Low complexity" evidence="1">
    <location>
        <begin position="12"/>
        <end position="27"/>
    </location>
</feature>
<protein>
    <recommendedName>
        <fullName evidence="3">KAP NTPase domain-containing protein</fullName>
    </recommendedName>
</protein>